<comment type="caution">
    <text evidence="2">The sequence shown here is derived from an EMBL/GenBank/DDBJ whole genome shotgun (WGS) entry which is preliminary data.</text>
</comment>
<protein>
    <submittedName>
        <fullName evidence="2">Lipolytic enzyme, G-D-S-L</fullName>
    </submittedName>
</protein>
<reference evidence="2" key="2">
    <citation type="submission" date="2006-05" db="EMBL/GenBank/DDBJ databases">
        <title>Sequencing of the draft genome and assembly of Desulfuromonas acetoxidans DSM 684.</title>
        <authorList>
            <consortium name="US DOE Joint Genome Institute (JGI-PGF)"/>
            <person name="Copeland A."/>
            <person name="Lucas S."/>
            <person name="Lapidus A."/>
            <person name="Barry K."/>
            <person name="Detter J.C."/>
            <person name="Glavina del Rio T."/>
            <person name="Hammon N."/>
            <person name="Israni S."/>
            <person name="Dalin E."/>
            <person name="Tice H."/>
            <person name="Bruce D."/>
            <person name="Pitluck S."/>
            <person name="Richardson P."/>
        </authorList>
    </citation>
    <scope>NUCLEOTIDE SEQUENCE [LARGE SCALE GENOMIC DNA]</scope>
    <source>
        <strain evidence="2">DSM 684</strain>
    </source>
</reference>
<dbReference type="InterPro" id="IPR051532">
    <property type="entry name" value="Ester_Hydrolysis_Enzymes"/>
</dbReference>
<proteinExistence type="predicted"/>
<name>Q1JYU5_DESA6</name>
<keyword evidence="3" id="KW-1185">Reference proteome</keyword>
<dbReference type="Gene3D" id="3.40.50.1110">
    <property type="entry name" value="SGNH hydrolase"/>
    <property type="match status" value="1"/>
</dbReference>
<evidence type="ECO:0000313" key="2">
    <source>
        <dbReference type="EMBL" id="EAT15320.1"/>
    </source>
</evidence>
<dbReference type="EMBL" id="AAEW02000011">
    <property type="protein sequence ID" value="EAT15320.1"/>
    <property type="molecule type" value="Genomic_DNA"/>
</dbReference>
<dbReference type="PANTHER" id="PTHR30383:SF24">
    <property type="entry name" value="THIOESTERASE 1_PROTEASE 1_LYSOPHOSPHOLIPASE L1"/>
    <property type="match status" value="1"/>
</dbReference>
<dbReference type="InterPro" id="IPR036514">
    <property type="entry name" value="SGNH_hydro_sf"/>
</dbReference>
<gene>
    <name evidence="2" type="ORF">Dace_0984</name>
</gene>
<reference evidence="2" key="1">
    <citation type="submission" date="2006-05" db="EMBL/GenBank/DDBJ databases">
        <title>Annotation of the draft genome assembly of Desulfuromonas acetoxidans DSM 684.</title>
        <authorList>
            <consortium name="US DOE Joint Genome Institute (JGI-ORNL)"/>
            <person name="Larimer F."/>
            <person name="Land M."/>
            <person name="Hauser L."/>
        </authorList>
    </citation>
    <scope>NUCLEOTIDE SEQUENCE [LARGE SCALE GENOMIC DNA]</scope>
    <source>
        <strain evidence="2">DSM 684</strain>
    </source>
</reference>
<accession>Q1JYU5</accession>
<dbReference type="Pfam" id="PF13472">
    <property type="entry name" value="Lipase_GDSL_2"/>
    <property type="match status" value="1"/>
</dbReference>
<sequence>MKRHTVTWLLGVVMTLSLLSGCQRSHLSEVSPDGVIVAFGDSLTVGVGANRSDSYPSVLQQLTGRQVINAGISGETTAEGAKRLPEVLADTEPELLILLEGGNDILRNHNLTQTRNHLATMIEYAQNQGVQVVLIAVPEKNLFSEQAPLYRELAEEYQVVLIDDMISDLLRTPSYKSDTIHLNARGYRVMAEEIYSVLEREGAF</sequence>
<dbReference type="GO" id="GO:0004622">
    <property type="term" value="F:phosphatidylcholine lysophospholipase activity"/>
    <property type="evidence" value="ECO:0007669"/>
    <property type="project" value="TreeGrafter"/>
</dbReference>
<feature type="domain" description="SGNH hydrolase-type esterase" evidence="1">
    <location>
        <begin position="38"/>
        <end position="189"/>
    </location>
</feature>
<dbReference type="PANTHER" id="PTHR30383">
    <property type="entry name" value="THIOESTERASE 1/PROTEASE 1/LYSOPHOSPHOLIPASE L1"/>
    <property type="match status" value="1"/>
</dbReference>
<organism evidence="2 3">
    <name type="scientific">Desulfuromonas acetoxidans (strain DSM 684 / 11070)</name>
    <dbReference type="NCBI Taxonomy" id="281689"/>
    <lineage>
        <taxon>Bacteria</taxon>
        <taxon>Pseudomonadati</taxon>
        <taxon>Thermodesulfobacteriota</taxon>
        <taxon>Desulfuromonadia</taxon>
        <taxon>Desulfuromonadales</taxon>
        <taxon>Desulfuromonadaceae</taxon>
        <taxon>Desulfuromonas</taxon>
    </lineage>
</organism>
<evidence type="ECO:0000259" key="1">
    <source>
        <dbReference type="Pfam" id="PF13472"/>
    </source>
</evidence>
<dbReference type="CDD" id="cd01822">
    <property type="entry name" value="Lysophospholipase_L1_like"/>
    <property type="match status" value="1"/>
</dbReference>
<dbReference type="InterPro" id="IPR013830">
    <property type="entry name" value="SGNH_hydro"/>
</dbReference>
<dbReference type="SUPFAM" id="SSF52266">
    <property type="entry name" value="SGNH hydrolase"/>
    <property type="match status" value="1"/>
</dbReference>
<dbReference type="PROSITE" id="PS51257">
    <property type="entry name" value="PROKAR_LIPOPROTEIN"/>
    <property type="match status" value="1"/>
</dbReference>
<dbReference type="Proteomes" id="UP000005695">
    <property type="component" value="Unassembled WGS sequence"/>
</dbReference>
<evidence type="ECO:0000313" key="3">
    <source>
        <dbReference type="Proteomes" id="UP000005695"/>
    </source>
</evidence>
<dbReference type="RefSeq" id="WP_006000969.1">
    <property type="nucleotide sequence ID" value="NZ_AAEW02000011.1"/>
</dbReference>
<dbReference type="AlphaFoldDB" id="Q1JYU5"/>